<dbReference type="Proteomes" id="UP000224006">
    <property type="component" value="Chromosome I"/>
</dbReference>
<comment type="caution">
    <text evidence="7">The sequence shown here is derived from an EMBL/GenBank/DDBJ whole genome shotgun (WGS) entry which is preliminary data.</text>
</comment>
<evidence type="ECO:0000256" key="1">
    <source>
        <dbReference type="ARBA" id="ARBA00023017"/>
    </source>
</evidence>
<dbReference type="STRING" id="94643.A0A2A9MJ79"/>
<dbReference type="GO" id="GO:0045504">
    <property type="term" value="F:dynein heavy chain binding"/>
    <property type="evidence" value="ECO:0007669"/>
    <property type="project" value="TreeGrafter"/>
</dbReference>
<evidence type="ECO:0000256" key="2">
    <source>
        <dbReference type="ARBA" id="ARBA00023054"/>
    </source>
</evidence>
<dbReference type="EMBL" id="NWUJ01000001">
    <property type="protein sequence ID" value="PFH38025.1"/>
    <property type="molecule type" value="Genomic_DNA"/>
</dbReference>
<keyword evidence="3" id="KW-0505">Motor protein</keyword>
<dbReference type="OrthoDB" id="273640at2759"/>
<feature type="coiled-coil region" evidence="5">
    <location>
        <begin position="159"/>
        <end position="222"/>
    </location>
</feature>
<evidence type="ECO:0000256" key="6">
    <source>
        <dbReference type="SAM" id="MobiDB-lite"/>
    </source>
</evidence>
<comment type="similarity">
    <text evidence="4">Belongs to the inner dynein arm light chain family.</text>
</comment>
<dbReference type="GO" id="GO:0030286">
    <property type="term" value="C:dynein complex"/>
    <property type="evidence" value="ECO:0007669"/>
    <property type="project" value="UniProtKB-KW"/>
</dbReference>
<accession>A0A2A9MJ79</accession>
<dbReference type="RefSeq" id="XP_029222034.1">
    <property type="nucleotide sequence ID" value="XM_029359121.1"/>
</dbReference>
<protein>
    <submittedName>
        <fullName evidence="7">Putative inner dynein arm light chain</fullName>
    </submittedName>
</protein>
<evidence type="ECO:0000313" key="7">
    <source>
        <dbReference type="EMBL" id="PFH38025.1"/>
    </source>
</evidence>
<dbReference type="PANTHER" id="PTHR13183">
    <property type="entry name" value="AXONEMAL INNER ARM DYNEIN LIGHT CHAIN 28"/>
    <property type="match status" value="1"/>
</dbReference>
<dbReference type="PANTHER" id="PTHR13183:SF0">
    <property type="entry name" value="AXONEMAL DYNEIN LIGHT INTERMEDIATE POLYPEPTIDE 1"/>
    <property type="match status" value="1"/>
</dbReference>
<reference evidence="7 8" key="1">
    <citation type="submission" date="2017-09" db="EMBL/GenBank/DDBJ databases">
        <title>Genome sequencing of Besnoitia besnoiti strain Bb-Ger1.</title>
        <authorList>
            <person name="Schares G."/>
            <person name="Venepally P."/>
            <person name="Lorenzi H.A."/>
        </authorList>
    </citation>
    <scope>NUCLEOTIDE SEQUENCE [LARGE SCALE GENOMIC DNA]</scope>
    <source>
        <strain evidence="7 8">Bb-Ger1</strain>
    </source>
</reference>
<dbReference type="GO" id="GO:0005930">
    <property type="term" value="C:axoneme"/>
    <property type="evidence" value="ECO:0007669"/>
    <property type="project" value="TreeGrafter"/>
</dbReference>
<keyword evidence="8" id="KW-1185">Reference proteome</keyword>
<feature type="region of interest" description="Disordered" evidence="6">
    <location>
        <begin position="18"/>
        <end position="40"/>
    </location>
</feature>
<gene>
    <name evidence="7" type="ORF">BESB_003660</name>
</gene>
<dbReference type="GeneID" id="40305429"/>
<dbReference type="VEuPathDB" id="ToxoDB:BESB_003660"/>
<dbReference type="InterPro" id="IPR019347">
    <property type="entry name" value="Axonemal_dynein_light_chain"/>
</dbReference>
<sequence>MQTSLLKYRTPHVERIISKDASKNRSRAKGSGDGPAAQHVPIATTEDILDSILPPREWTENGQLWRQRVSSTPATRADVIALQEELDKRLQQRQAREYGLCSIREKLYSQCFDEILRQVTIACAERGLLLHRVRTELRTMIQAYQKLYGSSAAFGMRKALQAEQRKDEMDQQLEFLTRSNRQLEQEVNVMERYVEKTIQDAKERMEQEEQDHRATVMALKKKSQKMRHELERLLSVSTRR</sequence>
<evidence type="ECO:0000256" key="4">
    <source>
        <dbReference type="ARBA" id="ARBA00038114"/>
    </source>
</evidence>
<proteinExistence type="inferred from homology"/>
<organism evidence="7 8">
    <name type="scientific">Besnoitia besnoiti</name>
    <name type="common">Apicomplexan protozoan</name>
    <dbReference type="NCBI Taxonomy" id="94643"/>
    <lineage>
        <taxon>Eukaryota</taxon>
        <taxon>Sar</taxon>
        <taxon>Alveolata</taxon>
        <taxon>Apicomplexa</taxon>
        <taxon>Conoidasida</taxon>
        <taxon>Coccidia</taxon>
        <taxon>Eucoccidiorida</taxon>
        <taxon>Eimeriorina</taxon>
        <taxon>Sarcocystidae</taxon>
        <taxon>Besnoitia</taxon>
    </lineage>
</organism>
<keyword evidence="2 5" id="KW-0175">Coiled coil</keyword>
<dbReference type="KEGG" id="bbes:BESB_003660"/>
<evidence type="ECO:0000256" key="5">
    <source>
        <dbReference type="SAM" id="Coils"/>
    </source>
</evidence>
<dbReference type="Pfam" id="PF10211">
    <property type="entry name" value="Ax_dynein_light"/>
    <property type="match status" value="1"/>
</dbReference>
<keyword evidence="1" id="KW-0243">Dynein</keyword>
<name>A0A2A9MJ79_BESBE</name>
<dbReference type="AlphaFoldDB" id="A0A2A9MJ79"/>
<evidence type="ECO:0000256" key="3">
    <source>
        <dbReference type="ARBA" id="ARBA00023175"/>
    </source>
</evidence>
<evidence type="ECO:0000313" key="8">
    <source>
        <dbReference type="Proteomes" id="UP000224006"/>
    </source>
</evidence>